<evidence type="ECO:0000313" key="3">
    <source>
        <dbReference type="Proteomes" id="UP000064844"/>
    </source>
</evidence>
<dbReference type="STRING" id="1297617.IB211_01405c"/>
<dbReference type="InterPro" id="IPR003779">
    <property type="entry name" value="CMD-like"/>
</dbReference>
<dbReference type="PANTHER" id="PTHR33570">
    <property type="entry name" value="4-CARBOXYMUCONOLACTONE DECARBOXYLASE FAMILY PROTEIN"/>
    <property type="match status" value="1"/>
</dbReference>
<accession>A0A0S2W357</accession>
<evidence type="ECO:0000259" key="1">
    <source>
        <dbReference type="Pfam" id="PF02627"/>
    </source>
</evidence>
<proteinExistence type="predicted"/>
<reference evidence="2 3" key="1">
    <citation type="journal article" date="2015" name="Nat. Commun.">
        <title>Production of butyrate from lysine and the Amadori product fructoselysine by a human gut commensal.</title>
        <authorList>
            <person name="Bui T.P."/>
            <person name="Ritari J."/>
            <person name="Boeren S."/>
            <person name="de Waard P."/>
            <person name="Plugge C.M."/>
            <person name="de Vos W.M."/>
        </authorList>
    </citation>
    <scope>NUCLEOTIDE SEQUENCE [LARGE SCALE GENOMIC DNA]</scope>
    <source>
        <strain evidence="2 3">AF211</strain>
    </source>
</reference>
<name>A0A0S2W357_9FIRM</name>
<protein>
    <submittedName>
        <fullName evidence="2">4-carboxymuconolactone decarboxylase</fullName>
        <ecNumber evidence="2">4.1.1.44</ecNumber>
    </submittedName>
</protein>
<dbReference type="KEGG" id="ibu:IB211_01405c"/>
<dbReference type="Pfam" id="PF02627">
    <property type="entry name" value="CMD"/>
    <property type="match status" value="2"/>
</dbReference>
<keyword evidence="3" id="KW-1185">Reference proteome</keyword>
<dbReference type="Proteomes" id="UP000064844">
    <property type="component" value="Chromosome"/>
</dbReference>
<dbReference type="InterPro" id="IPR029032">
    <property type="entry name" value="AhpD-like"/>
</dbReference>
<dbReference type="PANTHER" id="PTHR33570:SF2">
    <property type="entry name" value="CARBOXYMUCONOLACTONE DECARBOXYLASE-LIKE DOMAIN-CONTAINING PROTEIN"/>
    <property type="match status" value="1"/>
</dbReference>
<reference evidence="3" key="2">
    <citation type="submission" date="2015-04" db="EMBL/GenBank/DDBJ databases">
        <title>A butyrogenic pathway from the amino acid lysine in a human gut commensal.</title>
        <authorList>
            <person name="de Vos W.M."/>
            <person name="Bui N.T.P."/>
            <person name="Plugge C.M."/>
            <person name="Ritari J."/>
        </authorList>
    </citation>
    <scope>NUCLEOTIDE SEQUENCE [LARGE SCALE GENOMIC DNA]</scope>
    <source>
        <strain evidence="3">AF211</strain>
    </source>
</reference>
<dbReference type="AlphaFoldDB" id="A0A0S2W357"/>
<gene>
    <name evidence="2" type="ORF">IB211_01405c</name>
</gene>
<organism evidence="2 3">
    <name type="scientific">Intestinimonas butyriciproducens</name>
    <dbReference type="NCBI Taxonomy" id="1297617"/>
    <lineage>
        <taxon>Bacteria</taxon>
        <taxon>Bacillati</taxon>
        <taxon>Bacillota</taxon>
        <taxon>Clostridia</taxon>
        <taxon>Eubacteriales</taxon>
        <taxon>Intestinimonas</taxon>
    </lineage>
</organism>
<dbReference type="EMBL" id="CP011307">
    <property type="protein sequence ID" value="ALP93798.1"/>
    <property type="molecule type" value="Genomic_DNA"/>
</dbReference>
<dbReference type="SUPFAM" id="SSF69118">
    <property type="entry name" value="AhpD-like"/>
    <property type="match status" value="1"/>
</dbReference>
<dbReference type="InterPro" id="IPR052512">
    <property type="entry name" value="4CMD/NDH-1_regulator"/>
</dbReference>
<dbReference type="EC" id="4.1.1.44" evidence="2"/>
<evidence type="ECO:0000313" key="2">
    <source>
        <dbReference type="EMBL" id="ALP93798.1"/>
    </source>
</evidence>
<keyword evidence="2" id="KW-0456">Lyase</keyword>
<sequence length="281" mass="30425">MGGAYPLRQCAVMDKEEQKHMDRVEEARRTLLALYGGSHSPLEESDPDFAAIKQRLVYSELYAQEALDPVMRELILLAVATTNQTMSEVKLHTCAALRSGASPEAVKEAVYHCAPYIGLGKAEAAAAAVNEVLRTQGISLPLASQRTVSEEDRLTAGIAAQKSIFGPHIDEMRAAAPNDQKPLQDYLSAYCFGDFYTRSGLDIRQRELLTFSILSAQGGCENQIKAHAGGNAAVGNDKPLLLAALMLCMPYIGLPRTLNALSCVDQVLPEPPEGDRPSPQK</sequence>
<feature type="domain" description="Carboxymuconolactone decarboxylase-like" evidence="1">
    <location>
        <begin position="47"/>
        <end position="131"/>
    </location>
</feature>
<dbReference type="Gene3D" id="1.20.1290.10">
    <property type="entry name" value="AhpD-like"/>
    <property type="match status" value="1"/>
</dbReference>
<dbReference type="GO" id="GO:0047575">
    <property type="term" value="F:4-carboxymuconolactone decarboxylase activity"/>
    <property type="evidence" value="ECO:0007669"/>
    <property type="project" value="UniProtKB-EC"/>
</dbReference>
<dbReference type="GO" id="GO:0051920">
    <property type="term" value="F:peroxiredoxin activity"/>
    <property type="evidence" value="ECO:0007669"/>
    <property type="project" value="InterPro"/>
</dbReference>
<feature type="domain" description="Carboxymuconolactone decarboxylase-like" evidence="1">
    <location>
        <begin position="183"/>
        <end position="265"/>
    </location>
</feature>
<dbReference type="eggNOG" id="COG0599">
    <property type="taxonomic scope" value="Bacteria"/>
</dbReference>